<dbReference type="GO" id="GO:0005886">
    <property type="term" value="C:plasma membrane"/>
    <property type="evidence" value="ECO:0007669"/>
    <property type="project" value="UniProtKB-SubCell"/>
</dbReference>
<protein>
    <submittedName>
        <fullName evidence="15">Cu+-exporting ATPase/Au+-exporting ATPase</fullName>
    </submittedName>
</protein>
<dbReference type="PRINTS" id="PR00119">
    <property type="entry name" value="CATATPASE"/>
</dbReference>
<dbReference type="Pfam" id="PF00702">
    <property type="entry name" value="Hydrolase"/>
    <property type="match status" value="1"/>
</dbReference>
<dbReference type="SUPFAM" id="SSF55008">
    <property type="entry name" value="HMA, heavy metal-associated domain"/>
    <property type="match status" value="2"/>
</dbReference>
<gene>
    <name evidence="14" type="ORF">BCF38_101148</name>
    <name evidence="15" type="ORF">SAMN05421539_101148</name>
</gene>
<dbReference type="OrthoDB" id="9807843at2"/>
<dbReference type="NCBIfam" id="TIGR01494">
    <property type="entry name" value="ATPase_P-type"/>
    <property type="match status" value="1"/>
</dbReference>
<dbReference type="InterPro" id="IPR023299">
    <property type="entry name" value="ATPase_P-typ_cyto_dom_N"/>
</dbReference>
<keyword evidence="4 11" id="KW-0812">Transmembrane</keyword>
<dbReference type="Proteomes" id="UP000251571">
    <property type="component" value="Unassembled WGS sequence"/>
</dbReference>
<dbReference type="SUPFAM" id="SSF81665">
    <property type="entry name" value="Calcium ATPase, transmembrane domain M"/>
    <property type="match status" value="1"/>
</dbReference>
<dbReference type="InterPro" id="IPR036412">
    <property type="entry name" value="HAD-like_sf"/>
</dbReference>
<comment type="subcellular location">
    <subcellularLocation>
        <location evidence="1">Cell membrane</location>
        <topology evidence="1">Multi-pass membrane protein</topology>
    </subcellularLocation>
</comment>
<keyword evidence="10 11" id="KW-0472">Membrane</keyword>
<dbReference type="PROSITE" id="PS00154">
    <property type="entry name" value="ATPASE_E1_E2"/>
    <property type="match status" value="1"/>
</dbReference>
<dbReference type="PROSITE" id="PS01229">
    <property type="entry name" value="COF_2"/>
    <property type="match status" value="1"/>
</dbReference>
<evidence type="ECO:0000259" key="13">
    <source>
        <dbReference type="PROSITE" id="PS50846"/>
    </source>
</evidence>
<dbReference type="InterPro" id="IPR006121">
    <property type="entry name" value="HMA_dom"/>
</dbReference>
<dbReference type="GO" id="GO:0060003">
    <property type="term" value="P:copper ion export"/>
    <property type="evidence" value="ECO:0007669"/>
    <property type="project" value="UniProtKB-ARBA"/>
</dbReference>
<keyword evidence="6 11" id="KW-0547">Nucleotide-binding</keyword>
<dbReference type="PANTHER" id="PTHR43520">
    <property type="entry name" value="ATP7, ISOFORM B"/>
    <property type="match status" value="1"/>
</dbReference>
<evidence type="ECO:0000256" key="5">
    <source>
        <dbReference type="ARBA" id="ARBA00022723"/>
    </source>
</evidence>
<feature type="transmembrane region" description="Helical" evidence="11">
    <location>
        <begin position="435"/>
        <end position="464"/>
    </location>
</feature>
<dbReference type="GO" id="GO:0043682">
    <property type="term" value="F:P-type divalent copper transporter activity"/>
    <property type="evidence" value="ECO:0007669"/>
    <property type="project" value="TreeGrafter"/>
</dbReference>
<evidence type="ECO:0000313" key="17">
    <source>
        <dbReference type="Proteomes" id="UP000251571"/>
    </source>
</evidence>
<evidence type="ECO:0000256" key="6">
    <source>
        <dbReference type="ARBA" id="ARBA00022741"/>
    </source>
</evidence>
<dbReference type="PANTHER" id="PTHR43520:SF8">
    <property type="entry name" value="P-TYPE CU(+) TRANSPORTER"/>
    <property type="match status" value="1"/>
</dbReference>
<dbReference type="SFLD" id="SFLDG00002">
    <property type="entry name" value="C1.7:_P-type_atpase_like"/>
    <property type="match status" value="1"/>
</dbReference>
<organism evidence="15 17">
    <name type="scientific">Jannaschia seohaensis</name>
    <dbReference type="NCBI Taxonomy" id="475081"/>
    <lineage>
        <taxon>Bacteria</taxon>
        <taxon>Pseudomonadati</taxon>
        <taxon>Pseudomonadota</taxon>
        <taxon>Alphaproteobacteria</taxon>
        <taxon>Rhodobacterales</taxon>
        <taxon>Roseobacteraceae</taxon>
        <taxon>Jannaschia</taxon>
    </lineage>
</organism>
<dbReference type="InterPro" id="IPR001757">
    <property type="entry name" value="P_typ_ATPase"/>
</dbReference>
<feature type="transmembrane region" description="Helical" evidence="11">
    <location>
        <begin position="225"/>
        <end position="250"/>
    </location>
</feature>
<dbReference type="GO" id="GO:0005507">
    <property type="term" value="F:copper ion binding"/>
    <property type="evidence" value="ECO:0007669"/>
    <property type="project" value="TreeGrafter"/>
</dbReference>
<dbReference type="InterPro" id="IPR023214">
    <property type="entry name" value="HAD_sf"/>
</dbReference>
<dbReference type="FunFam" id="2.70.150.10:FF:000020">
    <property type="entry name" value="Copper-exporting P-type ATPase A"/>
    <property type="match status" value="1"/>
</dbReference>
<dbReference type="Proteomes" id="UP000245839">
    <property type="component" value="Unassembled WGS sequence"/>
</dbReference>
<dbReference type="RefSeq" id="WP_109562385.1">
    <property type="nucleotide sequence ID" value="NZ_QGDJ01000001.1"/>
</dbReference>
<feature type="transmembrane region" description="Helical" evidence="11">
    <location>
        <begin position="409"/>
        <end position="429"/>
    </location>
</feature>
<evidence type="ECO:0000256" key="9">
    <source>
        <dbReference type="ARBA" id="ARBA00022989"/>
    </source>
</evidence>
<dbReference type="InterPro" id="IPR018303">
    <property type="entry name" value="ATPase_P-typ_P_site"/>
</dbReference>
<dbReference type="InterPro" id="IPR059000">
    <property type="entry name" value="ATPase_P-type_domA"/>
</dbReference>
<dbReference type="InterPro" id="IPR023298">
    <property type="entry name" value="ATPase_P-typ_TM_dom_sf"/>
</dbReference>
<feature type="domain" description="HMA" evidence="13">
    <location>
        <begin position="4"/>
        <end position="67"/>
    </location>
</feature>
<dbReference type="InterPro" id="IPR027256">
    <property type="entry name" value="P-typ_ATPase_IB"/>
</dbReference>
<dbReference type="CDD" id="cd02094">
    <property type="entry name" value="P-type_ATPase_Cu-like"/>
    <property type="match status" value="1"/>
</dbReference>
<dbReference type="Gene3D" id="3.30.70.100">
    <property type="match status" value="2"/>
</dbReference>
<dbReference type="GO" id="GO:0055070">
    <property type="term" value="P:copper ion homeostasis"/>
    <property type="evidence" value="ECO:0007669"/>
    <property type="project" value="TreeGrafter"/>
</dbReference>
<dbReference type="NCBIfam" id="TIGR01511">
    <property type="entry name" value="ATPase-IB1_Cu"/>
    <property type="match status" value="1"/>
</dbReference>
<evidence type="ECO:0000256" key="1">
    <source>
        <dbReference type="ARBA" id="ARBA00004651"/>
    </source>
</evidence>
<dbReference type="InterPro" id="IPR008250">
    <property type="entry name" value="ATPase_P-typ_transduc_dom_A_sf"/>
</dbReference>
<dbReference type="Pfam" id="PF00122">
    <property type="entry name" value="E1-E2_ATPase"/>
    <property type="match status" value="1"/>
</dbReference>
<comment type="similarity">
    <text evidence="2 11">Belongs to the cation transport ATPase (P-type) (TC 3.A.3) family. Type IB subfamily.</text>
</comment>
<dbReference type="InterPro" id="IPR044492">
    <property type="entry name" value="P_typ_ATPase_HD_dom"/>
</dbReference>
<keyword evidence="9 11" id="KW-1133">Transmembrane helix</keyword>
<keyword evidence="3 11" id="KW-1003">Cell membrane</keyword>
<accession>A0A2Y9A3I0</accession>
<dbReference type="NCBIfam" id="TIGR01525">
    <property type="entry name" value="ATPase-IB_hvy"/>
    <property type="match status" value="1"/>
</dbReference>
<dbReference type="InterPro" id="IPR017969">
    <property type="entry name" value="Heavy-metal-associated_CS"/>
</dbReference>
<dbReference type="Pfam" id="PF00403">
    <property type="entry name" value="HMA"/>
    <property type="match status" value="2"/>
</dbReference>
<evidence type="ECO:0000256" key="11">
    <source>
        <dbReference type="RuleBase" id="RU362081"/>
    </source>
</evidence>
<dbReference type="GO" id="GO:0016887">
    <property type="term" value="F:ATP hydrolysis activity"/>
    <property type="evidence" value="ECO:0007669"/>
    <property type="project" value="InterPro"/>
</dbReference>
<evidence type="ECO:0000256" key="4">
    <source>
        <dbReference type="ARBA" id="ARBA00022692"/>
    </source>
</evidence>
<reference evidence="14 16" key="2">
    <citation type="submission" date="2018-03" db="EMBL/GenBank/DDBJ databases">
        <title>Genomic Encyclopedia of Archaeal and Bacterial Type Strains, Phase II (KMG-II): from individual species to whole genera.</title>
        <authorList>
            <person name="Goeker M."/>
        </authorList>
    </citation>
    <scope>NUCLEOTIDE SEQUENCE [LARGE SCALE GENOMIC DNA]</scope>
    <source>
        <strain evidence="14 16">DSM 25227</strain>
    </source>
</reference>
<dbReference type="SFLD" id="SFLDF00027">
    <property type="entry name" value="p-type_atpase"/>
    <property type="match status" value="1"/>
</dbReference>
<evidence type="ECO:0000313" key="14">
    <source>
        <dbReference type="EMBL" id="PWJ21740.1"/>
    </source>
</evidence>
<feature type="transmembrane region" description="Helical" evidence="11">
    <location>
        <begin position="181"/>
        <end position="204"/>
    </location>
</feature>
<evidence type="ECO:0000313" key="15">
    <source>
        <dbReference type="EMBL" id="SSA38018.1"/>
    </source>
</evidence>
<dbReference type="PROSITE" id="PS50846">
    <property type="entry name" value="HMA_2"/>
    <property type="match status" value="2"/>
</dbReference>
<dbReference type="EMBL" id="QGDJ01000001">
    <property type="protein sequence ID" value="PWJ21740.1"/>
    <property type="molecule type" value="Genomic_DNA"/>
</dbReference>
<feature type="transmembrane region" description="Helical" evidence="11">
    <location>
        <begin position="256"/>
        <end position="275"/>
    </location>
</feature>
<sequence>MSDQSITLPLSGLTCAGCAGRVERALAKVPGVSAAAVNFATGKATVDGTAGRADLVQAVEAAGYAVPSRTVTLTIEGLSCAGCVGRAERALAAVDGADEVSVNLATGRATVTGWAEEAALIDAVTAAGYPGRPVADATTPADTGDDEAQSMRRRAGLAALLTAPVFVLEMGGHVFPAFHHWIAGTIGMQTSWVIQLVLTTLVLAGPGRVFYAKGLPALLRRSPDMNALVALGTTAAYLYSLVATLTPGVLPPNSVAVYYEAAAVIVTLILIGRWLEARAKGRASQAIARLVGLRPATAHVRRATGIEQTPVAALAPGDIIEMRPGARFPVDGIVTEGTGTVDESMLTGEPLPVAKAPGDPVTGGTVNQTGALVFRATAVGADTQLAAIIRLVEAAQGGKLPIQAVVDRVTAWFVPAVLAIAALTFALWLTLGPDLAHAVVAGVAVLIVACPCAMGLATPVSILVGTGRGAEMGVLFRKGAALQRLSEAQVVAFDKTGTLTEGRPRLTDLELAPGQDRETVLSLVGAVEARSEHPLARALVEAAQGLPLPELSDFEAVPGMGVSAEVAGRRVQIGAARYMASLGFEAGPLAEAADRFAAGGATPIFAAVEGRVAAVLAVADPIADATPAALAALRARGVRLAMITGDDRRTAQAVARGLGIDDVAAEILPDGKAAAVADLRARHGVVAFVGDGINDAPALAEADIGVALGTGTDVAIEAAEVVLVSGALTGVPNALALSQATLRNIRQNLFWAFAYNAALIPVAAGVLWPAFGLQLSPMLAAGAMALSSLFVLGNALRLRGWRPAARSQQTPAPAAVPAGQARPA</sequence>
<dbReference type="GO" id="GO:0005524">
    <property type="term" value="F:ATP binding"/>
    <property type="evidence" value="ECO:0007669"/>
    <property type="project" value="UniProtKB-UniRule"/>
</dbReference>
<dbReference type="SUPFAM" id="SSF81653">
    <property type="entry name" value="Calcium ATPase, transduction domain A"/>
    <property type="match status" value="1"/>
</dbReference>
<proteinExistence type="inferred from homology"/>
<evidence type="ECO:0000256" key="3">
    <source>
        <dbReference type="ARBA" id="ARBA00022475"/>
    </source>
</evidence>
<evidence type="ECO:0000256" key="2">
    <source>
        <dbReference type="ARBA" id="ARBA00006024"/>
    </source>
</evidence>
<dbReference type="SUPFAM" id="SSF56784">
    <property type="entry name" value="HAD-like"/>
    <property type="match status" value="1"/>
</dbReference>
<feature type="transmembrane region" description="Helical" evidence="11">
    <location>
        <begin position="155"/>
        <end position="175"/>
    </location>
</feature>
<keyword evidence="7 11" id="KW-0067">ATP-binding</keyword>
<evidence type="ECO:0000256" key="8">
    <source>
        <dbReference type="ARBA" id="ARBA00022967"/>
    </source>
</evidence>
<feature type="region of interest" description="Disordered" evidence="12">
    <location>
        <begin position="804"/>
        <end position="824"/>
    </location>
</feature>
<dbReference type="Gene3D" id="3.40.1110.10">
    <property type="entry name" value="Calcium-transporting ATPase, cytoplasmic domain N"/>
    <property type="match status" value="1"/>
</dbReference>
<keyword evidence="8" id="KW-1278">Translocase</keyword>
<dbReference type="PRINTS" id="PR00943">
    <property type="entry name" value="CUATPASE"/>
</dbReference>
<evidence type="ECO:0000256" key="12">
    <source>
        <dbReference type="SAM" id="MobiDB-lite"/>
    </source>
</evidence>
<evidence type="ECO:0000313" key="16">
    <source>
        <dbReference type="Proteomes" id="UP000245839"/>
    </source>
</evidence>
<dbReference type="AlphaFoldDB" id="A0A2Y9A3I0"/>
<dbReference type="EMBL" id="UETC01000001">
    <property type="protein sequence ID" value="SSA38018.1"/>
    <property type="molecule type" value="Genomic_DNA"/>
</dbReference>
<dbReference type="Gene3D" id="3.40.50.1000">
    <property type="entry name" value="HAD superfamily/HAD-like"/>
    <property type="match status" value="1"/>
</dbReference>
<dbReference type="InterPro" id="IPR036163">
    <property type="entry name" value="HMA_dom_sf"/>
</dbReference>
<dbReference type="CDD" id="cd00371">
    <property type="entry name" value="HMA"/>
    <property type="match status" value="2"/>
</dbReference>
<evidence type="ECO:0000256" key="10">
    <source>
        <dbReference type="ARBA" id="ARBA00023136"/>
    </source>
</evidence>
<dbReference type="SFLD" id="SFLDS00003">
    <property type="entry name" value="Haloacid_Dehalogenase"/>
    <property type="match status" value="1"/>
</dbReference>
<reference evidence="15 17" key="1">
    <citation type="submission" date="2016-10" db="EMBL/GenBank/DDBJ databases">
        <authorList>
            <person name="Cai Z."/>
        </authorList>
    </citation>
    <scope>NUCLEOTIDE SEQUENCE [LARGE SCALE GENOMIC DNA]</scope>
    <source>
        <strain evidence="15 17">DSM 25227</strain>
    </source>
</reference>
<feature type="transmembrane region" description="Helical" evidence="11">
    <location>
        <begin position="777"/>
        <end position="796"/>
    </location>
</feature>
<keyword evidence="16" id="KW-1185">Reference proteome</keyword>
<feature type="transmembrane region" description="Helical" evidence="11">
    <location>
        <begin position="749"/>
        <end position="771"/>
    </location>
</feature>
<dbReference type="PROSITE" id="PS01047">
    <property type="entry name" value="HMA_1"/>
    <property type="match status" value="1"/>
</dbReference>
<name>A0A2Y9A3I0_9RHOB</name>
<keyword evidence="5 11" id="KW-0479">Metal-binding</keyword>
<evidence type="ECO:0000256" key="7">
    <source>
        <dbReference type="ARBA" id="ARBA00022840"/>
    </source>
</evidence>
<dbReference type="Gene3D" id="2.70.150.10">
    <property type="entry name" value="Calcium-transporting ATPase, cytoplasmic transduction domain A"/>
    <property type="match status" value="1"/>
</dbReference>
<feature type="domain" description="HMA" evidence="13">
    <location>
        <begin position="69"/>
        <end position="132"/>
    </location>
</feature>